<organism evidence="1 2">
    <name type="scientific">Ascaris lumbricoides</name>
    <name type="common">Giant roundworm</name>
    <dbReference type="NCBI Taxonomy" id="6252"/>
    <lineage>
        <taxon>Eukaryota</taxon>
        <taxon>Metazoa</taxon>
        <taxon>Ecdysozoa</taxon>
        <taxon>Nematoda</taxon>
        <taxon>Chromadorea</taxon>
        <taxon>Rhabditida</taxon>
        <taxon>Spirurina</taxon>
        <taxon>Ascaridomorpha</taxon>
        <taxon>Ascaridoidea</taxon>
        <taxon>Ascarididae</taxon>
        <taxon>Ascaris</taxon>
    </lineage>
</organism>
<evidence type="ECO:0000313" key="2">
    <source>
        <dbReference type="WBParaSite" id="ALUE_0000497801-mRNA-1"/>
    </source>
</evidence>
<dbReference type="Proteomes" id="UP000036681">
    <property type="component" value="Unplaced"/>
</dbReference>
<keyword evidence="1" id="KW-1185">Reference proteome</keyword>
<name>A0A0M3HRM3_ASCLU</name>
<sequence>MKWLSFLRRDVHKYYTSITLCFGLSSNLILSKCKLIKFHSLGHCDCELFDELHSHS</sequence>
<accession>A0A0M3HRM3</accession>
<dbReference type="WBParaSite" id="ALUE_0000497801-mRNA-1">
    <property type="protein sequence ID" value="ALUE_0000497801-mRNA-1"/>
    <property type="gene ID" value="ALUE_0000497801"/>
</dbReference>
<protein>
    <submittedName>
        <fullName evidence="2">Uncharacterized protein</fullName>
    </submittedName>
</protein>
<reference evidence="2" key="1">
    <citation type="submission" date="2017-02" db="UniProtKB">
        <authorList>
            <consortium name="WormBaseParasite"/>
        </authorList>
    </citation>
    <scope>IDENTIFICATION</scope>
</reference>
<evidence type="ECO:0000313" key="1">
    <source>
        <dbReference type="Proteomes" id="UP000036681"/>
    </source>
</evidence>
<proteinExistence type="predicted"/>
<dbReference type="AlphaFoldDB" id="A0A0M3HRM3"/>